<dbReference type="AlphaFoldDB" id="A0AAN9LP32"/>
<gene>
    <name evidence="2" type="ORF">VNO77_19828</name>
</gene>
<sequence length="92" mass="10617">MTHEECLFDTPIYYHDGSFDKRTKGKRGGNNGKKRERLKKDTRCRGEGEMKMQALLVLTYRTIWGDVEVGWFHKPAVGRSGGILTIWNPKAF</sequence>
<dbReference type="Proteomes" id="UP001367508">
    <property type="component" value="Unassembled WGS sequence"/>
</dbReference>
<feature type="region of interest" description="Disordered" evidence="1">
    <location>
        <begin position="18"/>
        <end position="43"/>
    </location>
</feature>
<evidence type="ECO:0000313" key="3">
    <source>
        <dbReference type="Proteomes" id="UP001367508"/>
    </source>
</evidence>
<feature type="compositionally biased region" description="Basic residues" evidence="1">
    <location>
        <begin position="23"/>
        <end position="37"/>
    </location>
</feature>
<evidence type="ECO:0000313" key="2">
    <source>
        <dbReference type="EMBL" id="KAK7339176.1"/>
    </source>
</evidence>
<keyword evidence="3" id="KW-1185">Reference proteome</keyword>
<name>A0AAN9LP32_CANGL</name>
<proteinExistence type="predicted"/>
<organism evidence="2 3">
    <name type="scientific">Canavalia gladiata</name>
    <name type="common">Sword bean</name>
    <name type="synonym">Dolichos gladiatus</name>
    <dbReference type="NCBI Taxonomy" id="3824"/>
    <lineage>
        <taxon>Eukaryota</taxon>
        <taxon>Viridiplantae</taxon>
        <taxon>Streptophyta</taxon>
        <taxon>Embryophyta</taxon>
        <taxon>Tracheophyta</taxon>
        <taxon>Spermatophyta</taxon>
        <taxon>Magnoliopsida</taxon>
        <taxon>eudicotyledons</taxon>
        <taxon>Gunneridae</taxon>
        <taxon>Pentapetalae</taxon>
        <taxon>rosids</taxon>
        <taxon>fabids</taxon>
        <taxon>Fabales</taxon>
        <taxon>Fabaceae</taxon>
        <taxon>Papilionoideae</taxon>
        <taxon>50 kb inversion clade</taxon>
        <taxon>NPAAA clade</taxon>
        <taxon>indigoferoid/millettioid clade</taxon>
        <taxon>Phaseoleae</taxon>
        <taxon>Canavalia</taxon>
    </lineage>
</organism>
<comment type="caution">
    <text evidence="2">The sequence shown here is derived from an EMBL/GenBank/DDBJ whole genome shotgun (WGS) entry which is preliminary data.</text>
</comment>
<dbReference type="EMBL" id="JAYMYQ010000004">
    <property type="protein sequence ID" value="KAK7339176.1"/>
    <property type="molecule type" value="Genomic_DNA"/>
</dbReference>
<protein>
    <submittedName>
        <fullName evidence="2">Uncharacterized protein</fullName>
    </submittedName>
</protein>
<accession>A0AAN9LP32</accession>
<reference evidence="2 3" key="1">
    <citation type="submission" date="2024-01" db="EMBL/GenBank/DDBJ databases">
        <title>The genomes of 5 underutilized Papilionoideae crops provide insights into root nodulation and disease resistanc.</title>
        <authorList>
            <person name="Jiang F."/>
        </authorList>
    </citation>
    <scope>NUCLEOTIDE SEQUENCE [LARGE SCALE GENOMIC DNA]</scope>
    <source>
        <strain evidence="2">LVBAO_FW01</strain>
        <tissue evidence="2">Leaves</tissue>
    </source>
</reference>
<evidence type="ECO:0000256" key="1">
    <source>
        <dbReference type="SAM" id="MobiDB-lite"/>
    </source>
</evidence>